<sequence length="647" mass="73900">MNGESGKKGFNSLFNLAGEELQSSTENQGSVDSYTFLPVDEEAPSNFFGFIEYKLKNLFKRRHTRAKRSLLGEDSEETEDDGKIQEPYALPLSGPQARQNLFFKREASEDAFRPSHHHDGKNSFSPSPPPASTGFHKIRHAMKKLGGGGLDLSILERILDSNPGRFRGNSEEEKESETQLQQNQQQQYHQQQQQPQQQLQQNQQQQQQQLQQQKQNQLQQQQQQQLQQQQQRQQNLQQRSSYNSYSYNGKKAQVNSEPDIFSLPGTLEERDNGNNAEENILLPTTPDPVKSFGREEMTGGENKRKGVGKSGRQRGEKMTWDNNLSSHSSPSPGKSSKSVPPVLLNGGSTVIDLSGDSNPERRVDEKPEDWESTGFDTEPHSRMEGNRRQGQAREEDLEPPTMVHNHVRPPTKEDVPICYKTDDVLIVVAITCCLNFAFVLAVWGCVRWFSISSTSKERDFQQLDCEDGGESIIFHEDQDHEECCWRPTSPLDFERDLKFHPRREECLEVSSLTCRHSSPRNLHIPRKALMSDSSKNIPPPLLFIPSLLNHEDLVMNDRYNIVNSLRRPKDRFHFFRQKQYQKNLKEFGLGFVDVSDPTNPDKGPRTSASLYSFQPSNVPQPSSQSSRSSSLQKVYSHSMEDLRFIHT</sequence>
<dbReference type="EMBL" id="CAJVCH010175005">
    <property type="protein sequence ID" value="CAG7729195.1"/>
    <property type="molecule type" value="Genomic_DNA"/>
</dbReference>
<feature type="region of interest" description="Disordered" evidence="2">
    <location>
        <begin position="161"/>
        <end position="195"/>
    </location>
</feature>
<dbReference type="InterPro" id="IPR052145">
    <property type="entry name" value="Mediator/Homeobox_domain"/>
</dbReference>
<feature type="transmembrane region" description="Helical" evidence="3">
    <location>
        <begin position="424"/>
        <end position="446"/>
    </location>
</feature>
<proteinExistence type="predicted"/>
<feature type="region of interest" description="Disordered" evidence="2">
    <location>
        <begin position="109"/>
        <end position="135"/>
    </location>
</feature>
<dbReference type="AlphaFoldDB" id="A0A8J2JYC8"/>
<feature type="region of interest" description="Disordered" evidence="2">
    <location>
        <begin position="247"/>
        <end position="394"/>
    </location>
</feature>
<comment type="caution">
    <text evidence="4">The sequence shown here is derived from an EMBL/GenBank/DDBJ whole genome shotgun (WGS) entry which is preliminary data.</text>
</comment>
<reference evidence="4" key="1">
    <citation type="submission" date="2021-06" db="EMBL/GenBank/DDBJ databases">
        <authorList>
            <person name="Hodson N. C."/>
            <person name="Mongue J. A."/>
            <person name="Jaron S. K."/>
        </authorList>
    </citation>
    <scope>NUCLEOTIDE SEQUENCE</scope>
</reference>
<dbReference type="PANTHER" id="PTHR24330:SF19">
    <property type="entry name" value="MEDIATOR OF RNA POLYMERASE II TRANSCRIPTION SUBUNIT 29"/>
    <property type="match status" value="1"/>
</dbReference>
<keyword evidence="1" id="KW-0175">Coiled coil</keyword>
<evidence type="ECO:0000256" key="2">
    <source>
        <dbReference type="SAM" id="MobiDB-lite"/>
    </source>
</evidence>
<feature type="region of interest" description="Disordered" evidence="2">
    <location>
        <begin position="595"/>
        <end position="634"/>
    </location>
</feature>
<name>A0A8J2JYC8_9HEXA</name>
<evidence type="ECO:0000313" key="4">
    <source>
        <dbReference type="EMBL" id="CAG7729195.1"/>
    </source>
</evidence>
<feature type="compositionally biased region" description="Low complexity" evidence="2">
    <location>
        <begin position="325"/>
        <end position="342"/>
    </location>
</feature>
<evidence type="ECO:0000256" key="3">
    <source>
        <dbReference type="SAM" id="Phobius"/>
    </source>
</evidence>
<keyword evidence="3" id="KW-0812">Transmembrane</keyword>
<protein>
    <submittedName>
        <fullName evidence="4">Uncharacterized protein</fullName>
    </submittedName>
</protein>
<accession>A0A8J2JYC8</accession>
<evidence type="ECO:0000313" key="5">
    <source>
        <dbReference type="Proteomes" id="UP000708208"/>
    </source>
</evidence>
<keyword evidence="5" id="KW-1185">Reference proteome</keyword>
<organism evidence="4 5">
    <name type="scientific">Allacma fusca</name>
    <dbReference type="NCBI Taxonomy" id="39272"/>
    <lineage>
        <taxon>Eukaryota</taxon>
        <taxon>Metazoa</taxon>
        <taxon>Ecdysozoa</taxon>
        <taxon>Arthropoda</taxon>
        <taxon>Hexapoda</taxon>
        <taxon>Collembola</taxon>
        <taxon>Symphypleona</taxon>
        <taxon>Sminthuridae</taxon>
        <taxon>Allacma</taxon>
    </lineage>
</organism>
<feature type="compositionally biased region" description="Basic and acidic residues" evidence="2">
    <location>
        <begin position="377"/>
        <end position="394"/>
    </location>
</feature>
<feature type="compositionally biased region" description="Low complexity" evidence="2">
    <location>
        <begin position="179"/>
        <end position="195"/>
    </location>
</feature>
<dbReference type="OrthoDB" id="8187913at2759"/>
<feature type="compositionally biased region" description="Low complexity" evidence="2">
    <location>
        <begin position="612"/>
        <end position="630"/>
    </location>
</feature>
<dbReference type="PANTHER" id="PTHR24330">
    <property type="entry name" value="HOMEOBOX PROTEIN BARH-LIKE"/>
    <property type="match status" value="1"/>
</dbReference>
<feature type="region of interest" description="Disordered" evidence="2">
    <location>
        <begin position="71"/>
        <end position="91"/>
    </location>
</feature>
<feature type="coiled-coil region" evidence="1">
    <location>
        <begin position="196"/>
        <end position="239"/>
    </location>
</feature>
<keyword evidence="3" id="KW-1133">Transmembrane helix</keyword>
<dbReference type="Proteomes" id="UP000708208">
    <property type="component" value="Unassembled WGS sequence"/>
</dbReference>
<feature type="compositionally biased region" description="Basic and acidic residues" evidence="2">
    <location>
        <begin position="292"/>
        <end position="304"/>
    </location>
</feature>
<keyword evidence="3" id="KW-0472">Membrane</keyword>
<evidence type="ECO:0000256" key="1">
    <source>
        <dbReference type="SAM" id="Coils"/>
    </source>
</evidence>
<gene>
    <name evidence="4" type="ORF">AFUS01_LOCUS17928</name>
</gene>